<dbReference type="Gene3D" id="1.20.120.530">
    <property type="entry name" value="GntR ligand-binding domain-like"/>
    <property type="match status" value="1"/>
</dbReference>
<dbReference type="Gene3D" id="1.10.10.10">
    <property type="entry name" value="Winged helix-like DNA-binding domain superfamily/Winged helix DNA-binding domain"/>
    <property type="match status" value="1"/>
</dbReference>
<keyword evidence="3" id="KW-0804">Transcription</keyword>
<gene>
    <name evidence="6" type="ORF">GCM10009681_06810</name>
</gene>
<name>A0ABP4VUT5_9ACTN</name>
<dbReference type="EMBL" id="BAAALS010000002">
    <property type="protein sequence ID" value="GAA1738679.1"/>
    <property type="molecule type" value="Genomic_DNA"/>
</dbReference>
<evidence type="ECO:0000259" key="5">
    <source>
        <dbReference type="PROSITE" id="PS50949"/>
    </source>
</evidence>
<keyword evidence="4" id="KW-0175">Coiled coil</keyword>
<dbReference type="InterPro" id="IPR011711">
    <property type="entry name" value="GntR_C"/>
</dbReference>
<dbReference type="PROSITE" id="PS50949">
    <property type="entry name" value="HTH_GNTR"/>
    <property type="match status" value="1"/>
</dbReference>
<dbReference type="Proteomes" id="UP001500655">
    <property type="component" value="Unassembled WGS sequence"/>
</dbReference>
<feature type="coiled-coil region" evidence="4">
    <location>
        <begin position="109"/>
        <end position="136"/>
    </location>
</feature>
<dbReference type="InterPro" id="IPR036388">
    <property type="entry name" value="WH-like_DNA-bd_sf"/>
</dbReference>
<evidence type="ECO:0000313" key="7">
    <source>
        <dbReference type="Proteomes" id="UP001500655"/>
    </source>
</evidence>
<evidence type="ECO:0000256" key="4">
    <source>
        <dbReference type="SAM" id="Coils"/>
    </source>
</evidence>
<sequence length="238" mass="26306">MAELVSQNLRRQIVRGELSEGDTLPSETELMAEFGVSRPTLREAFRILESEGLIYVRRGAHGGTLVKRPDGDAAARYTGLILEFQGTTLADVYDARNVIEAPCVGLLAKRRTKKDITRLREALAEAREVIEDSTRLIEYHNAFHALVIELAGNKTLTVLNHMVRHIIEESSAAHMAADAGTPANIAAIRKGFRAHELLVDHIEAQDADAAVELWRSHLHEAQAYLLGTNPTMVVDLLD</sequence>
<dbReference type="RefSeq" id="WP_344076658.1">
    <property type="nucleotide sequence ID" value="NZ_BAAALS010000002.1"/>
</dbReference>
<accession>A0ABP4VUT5</accession>
<dbReference type="PRINTS" id="PR00035">
    <property type="entry name" value="HTHGNTR"/>
</dbReference>
<reference evidence="7" key="1">
    <citation type="journal article" date="2019" name="Int. J. Syst. Evol. Microbiol.">
        <title>The Global Catalogue of Microorganisms (GCM) 10K type strain sequencing project: providing services to taxonomists for standard genome sequencing and annotation.</title>
        <authorList>
            <consortium name="The Broad Institute Genomics Platform"/>
            <consortium name="The Broad Institute Genome Sequencing Center for Infectious Disease"/>
            <person name="Wu L."/>
            <person name="Ma J."/>
        </authorList>
    </citation>
    <scope>NUCLEOTIDE SEQUENCE [LARGE SCALE GENOMIC DNA]</scope>
    <source>
        <strain evidence="7">JCM 13249</strain>
    </source>
</reference>
<dbReference type="SMART" id="SM00345">
    <property type="entry name" value="HTH_GNTR"/>
    <property type="match status" value="1"/>
</dbReference>
<dbReference type="CDD" id="cd07377">
    <property type="entry name" value="WHTH_GntR"/>
    <property type="match status" value="1"/>
</dbReference>
<feature type="domain" description="HTH gntR-type" evidence="5">
    <location>
        <begin position="1"/>
        <end position="69"/>
    </location>
</feature>
<comment type="caution">
    <text evidence="6">The sequence shown here is derived from an EMBL/GenBank/DDBJ whole genome shotgun (WGS) entry which is preliminary data.</text>
</comment>
<evidence type="ECO:0000256" key="2">
    <source>
        <dbReference type="ARBA" id="ARBA00023125"/>
    </source>
</evidence>
<dbReference type="Pfam" id="PF00392">
    <property type="entry name" value="GntR"/>
    <property type="match status" value="1"/>
</dbReference>
<dbReference type="SUPFAM" id="SSF46785">
    <property type="entry name" value="Winged helix' DNA-binding domain"/>
    <property type="match status" value="1"/>
</dbReference>
<proteinExistence type="predicted"/>
<evidence type="ECO:0000256" key="1">
    <source>
        <dbReference type="ARBA" id="ARBA00023015"/>
    </source>
</evidence>
<keyword evidence="1" id="KW-0805">Transcription regulation</keyword>
<dbReference type="SMART" id="SM00895">
    <property type="entry name" value="FCD"/>
    <property type="match status" value="1"/>
</dbReference>
<dbReference type="Pfam" id="PF07729">
    <property type="entry name" value="FCD"/>
    <property type="match status" value="1"/>
</dbReference>
<dbReference type="InterPro" id="IPR008920">
    <property type="entry name" value="TF_FadR/GntR_C"/>
</dbReference>
<keyword evidence="2" id="KW-0238">DNA-binding</keyword>
<evidence type="ECO:0000313" key="6">
    <source>
        <dbReference type="EMBL" id="GAA1738679.1"/>
    </source>
</evidence>
<dbReference type="InterPro" id="IPR000524">
    <property type="entry name" value="Tscrpt_reg_HTH_GntR"/>
</dbReference>
<organism evidence="6 7">
    <name type="scientific">Luedemannella helvata</name>
    <dbReference type="NCBI Taxonomy" id="349315"/>
    <lineage>
        <taxon>Bacteria</taxon>
        <taxon>Bacillati</taxon>
        <taxon>Actinomycetota</taxon>
        <taxon>Actinomycetes</taxon>
        <taxon>Micromonosporales</taxon>
        <taxon>Micromonosporaceae</taxon>
        <taxon>Luedemannella</taxon>
    </lineage>
</organism>
<evidence type="ECO:0000256" key="3">
    <source>
        <dbReference type="ARBA" id="ARBA00023163"/>
    </source>
</evidence>
<dbReference type="PANTHER" id="PTHR43537">
    <property type="entry name" value="TRANSCRIPTIONAL REGULATOR, GNTR FAMILY"/>
    <property type="match status" value="1"/>
</dbReference>
<keyword evidence="7" id="KW-1185">Reference proteome</keyword>
<dbReference type="SUPFAM" id="SSF48008">
    <property type="entry name" value="GntR ligand-binding domain-like"/>
    <property type="match status" value="1"/>
</dbReference>
<dbReference type="PANTHER" id="PTHR43537:SF5">
    <property type="entry name" value="UXU OPERON TRANSCRIPTIONAL REGULATOR"/>
    <property type="match status" value="1"/>
</dbReference>
<protein>
    <submittedName>
        <fullName evidence="6">FCD domain-containing protein</fullName>
    </submittedName>
</protein>
<dbReference type="InterPro" id="IPR036390">
    <property type="entry name" value="WH_DNA-bd_sf"/>
</dbReference>